<accession>A0A917THC7</accession>
<protein>
    <submittedName>
        <fullName evidence="2">Membrane protein YqzK</fullName>
    </submittedName>
</protein>
<name>A0A917THC7_9BACI</name>
<dbReference type="RefSeq" id="WP_117152028.1">
    <property type="nucleotide sequence ID" value="NZ_BMLG01000001.1"/>
</dbReference>
<dbReference type="OrthoDB" id="2691647at2"/>
<dbReference type="AlphaFoldDB" id="A0A917THC7"/>
<keyword evidence="1" id="KW-1133">Transmembrane helix</keyword>
<feature type="transmembrane region" description="Helical" evidence="1">
    <location>
        <begin position="12"/>
        <end position="29"/>
    </location>
</feature>
<dbReference type="InterPro" id="IPR025321">
    <property type="entry name" value="DUF4227"/>
</dbReference>
<keyword evidence="3" id="KW-1185">Reference proteome</keyword>
<reference evidence="2" key="1">
    <citation type="journal article" date="2014" name="Int. J. Syst. Evol. Microbiol.">
        <title>Complete genome sequence of Corynebacterium casei LMG S-19264T (=DSM 44701T), isolated from a smear-ripened cheese.</title>
        <authorList>
            <consortium name="US DOE Joint Genome Institute (JGI-PGF)"/>
            <person name="Walter F."/>
            <person name="Albersmeier A."/>
            <person name="Kalinowski J."/>
            <person name="Ruckert C."/>
        </authorList>
    </citation>
    <scope>NUCLEOTIDE SEQUENCE</scope>
    <source>
        <strain evidence="2">CGMCC 1.6333</strain>
    </source>
</reference>
<dbReference type="Proteomes" id="UP000618460">
    <property type="component" value="Unassembled WGS sequence"/>
</dbReference>
<proteinExistence type="predicted"/>
<evidence type="ECO:0000256" key="1">
    <source>
        <dbReference type="SAM" id="Phobius"/>
    </source>
</evidence>
<keyword evidence="1" id="KW-0472">Membrane</keyword>
<dbReference type="EMBL" id="BMLG01000001">
    <property type="protein sequence ID" value="GGM22368.1"/>
    <property type="molecule type" value="Genomic_DNA"/>
</dbReference>
<evidence type="ECO:0000313" key="2">
    <source>
        <dbReference type="EMBL" id="GGM22368.1"/>
    </source>
</evidence>
<gene>
    <name evidence="2" type="primary">yqzK</name>
    <name evidence="2" type="ORF">GCM10011351_05320</name>
</gene>
<reference evidence="2" key="2">
    <citation type="submission" date="2020-09" db="EMBL/GenBank/DDBJ databases">
        <authorList>
            <person name="Sun Q."/>
            <person name="Zhou Y."/>
        </authorList>
    </citation>
    <scope>NUCLEOTIDE SEQUENCE</scope>
    <source>
        <strain evidence="2">CGMCC 1.6333</strain>
    </source>
</reference>
<evidence type="ECO:0000313" key="3">
    <source>
        <dbReference type="Proteomes" id="UP000618460"/>
    </source>
</evidence>
<organism evidence="2 3">
    <name type="scientific">Paraliobacillus quinghaiensis</name>
    <dbReference type="NCBI Taxonomy" id="470815"/>
    <lineage>
        <taxon>Bacteria</taxon>
        <taxon>Bacillati</taxon>
        <taxon>Bacillota</taxon>
        <taxon>Bacilli</taxon>
        <taxon>Bacillales</taxon>
        <taxon>Bacillaceae</taxon>
        <taxon>Paraliobacillus</taxon>
    </lineage>
</organism>
<dbReference type="Pfam" id="PF14004">
    <property type="entry name" value="DUF4227"/>
    <property type="match status" value="1"/>
</dbReference>
<sequence length="72" mass="8567">MKLLVNYIKDTIKLLVLFVVCTSLFYFGLQAMHDEYQDYHRYDPPEGKAIKVIQQDQQPLIDRLSIFFRLGE</sequence>
<keyword evidence="1" id="KW-0812">Transmembrane</keyword>
<comment type="caution">
    <text evidence="2">The sequence shown here is derived from an EMBL/GenBank/DDBJ whole genome shotgun (WGS) entry which is preliminary data.</text>
</comment>